<dbReference type="Proteomes" id="UP000593566">
    <property type="component" value="Unassembled WGS sequence"/>
</dbReference>
<feature type="chain" id="PRO_5034462362" evidence="2">
    <location>
        <begin position="26"/>
        <end position="152"/>
    </location>
</feature>
<evidence type="ECO:0000313" key="3">
    <source>
        <dbReference type="EMBL" id="KAF6218926.1"/>
    </source>
</evidence>
<sequence>MRLINVCHVSALSAVLASLTVISSATPHTPLLTRKGDDVETKREQVSLSSDGTLGPLPLAKRVDINDLVSTELGQWTMHVIKYYALVPVESAAQALESFYSNIKRQASAMSEQSAAASLPARLNSKAGNLFTANSAFFQLKIWCGSSTQQEL</sequence>
<gene>
    <name evidence="3" type="ORF">HO133_005469</name>
</gene>
<keyword evidence="2" id="KW-0732">Signal</keyword>
<organism evidence="3 4">
    <name type="scientific">Letharia lupina</name>
    <dbReference type="NCBI Taxonomy" id="560253"/>
    <lineage>
        <taxon>Eukaryota</taxon>
        <taxon>Fungi</taxon>
        <taxon>Dikarya</taxon>
        <taxon>Ascomycota</taxon>
        <taxon>Pezizomycotina</taxon>
        <taxon>Lecanoromycetes</taxon>
        <taxon>OSLEUM clade</taxon>
        <taxon>Lecanoromycetidae</taxon>
        <taxon>Lecanorales</taxon>
        <taxon>Lecanorineae</taxon>
        <taxon>Parmeliaceae</taxon>
        <taxon>Letharia</taxon>
    </lineage>
</organism>
<proteinExistence type="predicted"/>
<feature type="region of interest" description="Disordered" evidence="1">
    <location>
        <begin position="30"/>
        <end position="50"/>
    </location>
</feature>
<dbReference type="RefSeq" id="XP_037148361.1">
    <property type="nucleotide sequence ID" value="XM_037296379.1"/>
</dbReference>
<protein>
    <submittedName>
        <fullName evidence="3">Uncharacterized protein</fullName>
    </submittedName>
</protein>
<feature type="compositionally biased region" description="Basic and acidic residues" evidence="1">
    <location>
        <begin position="34"/>
        <end position="45"/>
    </location>
</feature>
<evidence type="ECO:0000256" key="1">
    <source>
        <dbReference type="SAM" id="MobiDB-lite"/>
    </source>
</evidence>
<reference evidence="3 4" key="1">
    <citation type="journal article" date="2020" name="Genomics">
        <title>Complete, high-quality genomes from long-read metagenomic sequencing of two wolf lichen thalli reveals enigmatic genome architecture.</title>
        <authorList>
            <person name="McKenzie S.K."/>
            <person name="Walston R.F."/>
            <person name="Allen J.L."/>
        </authorList>
    </citation>
    <scope>NUCLEOTIDE SEQUENCE [LARGE SCALE GENOMIC DNA]</scope>
    <source>
        <strain evidence="3">WasteWater1</strain>
    </source>
</reference>
<evidence type="ECO:0000256" key="2">
    <source>
        <dbReference type="SAM" id="SignalP"/>
    </source>
</evidence>
<comment type="caution">
    <text evidence="3">The sequence shown here is derived from an EMBL/GenBank/DDBJ whole genome shotgun (WGS) entry which is preliminary data.</text>
</comment>
<dbReference type="GeneID" id="59333875"/>
<accession>A0A8H6C923</accession>
<evidence type="ECO:0000313" key="4">
    <source>
        <dbReference type="Proteomes" id="UP000593566"/>
    </source>
</evidence>
<feature type="signal peptide" evidence="2">
    <location>
        <begin position="1"/>
        <end position="25"/>
    </location>
</feature>
<dbReference type="AlphaFoldDB" id="A0A8H6C923"/>
<dbReference type="EMBL" id="JACCJB010000021">
    <property type="protein sequence ID" value="KAF6218926.1"/>
    <property type="molecule type" value="Genomic_DNA"/>
</dbReference>
<name>A0A8H6C923_9LECA</name>
<keyword evidence="4" id="KW-1185">Reference proteome</keyword>